<feature type="compositionally biased region" description="Basic residues" evidence="1">
    <location>
        <begin position="46"/>
        <end position="55"/>
    </location>
</feature>
<evidence type="ECO:0000313" key="2">
    <source>
        <dbReference type="EMBL" id="EJT75866.1"/>
    </source>
</evidence>
<proteinExistence type="predicted"/>
<dbReference type="GeneID" id="20346253"/>
<name>J3NWY4_GAET3</name>
<reference evidence="3" key="4">
    <citation type="journal article" date="2015" name="G3 (Bethesda)">
        <title>Genome sequences of three phytopathogenic species of the Magnaporthaceae family of fungi.</title>
        <authorList>
            <person name="Okagaki L.H."/>
            <person name="Nunes C.C."/>
            <person name="Sailsbery J."/>
            <person name="Clay B."/>
            <person name="Brown D."/>
            <person name="John T."/>
            <person name="Oh Y."/>
            <person name="Young N."/>
            <person name="Fitzgerald M."/>
            <person name="Haas B.J."/>
            <person name="Zeng Q."/>
            <person name="Young S."/>
            <person name="Adiconis X."/>
            <person name="Fan L."/>
            <person name="Levin J.Z."/>
            <person name="Mitchell T.K."/>
            <person name="Okubara P.A."/>
            <person name="Farman M.L."/>
            <person name="Kohn L.M."/>
            <person name="Birren B."/>
            <person name="Ma L.-J."/>
            <person name="Dean R.A."/>
        </authorList>
    </citation>
    <scope>NUCLEOTIDE SEQUENCE</scope>
    <source>
        <strain evidence="3">R3-111a-1</strain>
    </source>
</reference>
<reference evidence="2" key="3">
    <citation type="submission" date="2010-09" db="EMBL/GenBank/DDBJ databases">
        <title>Annotation of Gaeumannomyces graminis var. tritici R3-111a-1.</title>
        <authorList>
            <consortium name="The Broad Institute Genome Sequencing Platform"/>
            <person name="Ma L.-J."/>
            <person name="Dead R."/>
            <person name="Young S.K."/>
            <person name="Zeng Q."/>
            <person name="Gargeya S."/>
            <person name="Fitzgerald M."/>
            <person name="Haas B."/>
            <person name="Abouelleil A."/>
            <person name="Alvarado L."/>
            <person name="Arachchi H.M."/>
            <person name="Berlin A."/>
            <person name="Brown A."/>
            <person name="Chapman S.B."/>
            <person name="Chen Z."/>
            <person name="Dunbar C."/>
            <person name="Freedman E."/>
            <person name="Gearin G."/>
            <person name="Gellesch M."/>
            <person name="Goldberg J."/>
            <person name="Griggs A."/>
            <person name="Gujja S."/>
            <person name="Heiman D."/>
            <person name="Howarth C."/>
            <person name="Larson L."/>
            <person name="Lui A."/>
            <person name="MacDonald P.J.P."/>
            <person name="Mehta T."/>
            <person name="Montmayeur A."/>
            <person name="Murphy C."/>
            <person name="Neiman D."/>
            <person name="Pearson M."/>
            <person name="Priest M."/>
            <person name="Roberts A."/>
            <person name="Saif S."/>
            <person name="Shea T."/>
            <person name="Shenoy N."/>
            <person name="Sisk P."/>
            <person name="Stolte C."/>
            <person name="Sykes S."/>
            <person name="Yandava C."/>
            <person name="Wortman J."/>
            <person name="Nusbaum C."/>
            <person name="Birren B."/>
        </authorList>
    </citation>
    <scope>NUCLEOTIDE SEQUENCE</scope>
    <source>
        <strain evidence="2">R3-111a-1</strain>
    </source>
</reference>
<reference evidence="3" key="5">
    <citation type="submission" date="2018-04" db="UniProtKB">
        <authorList>
            <consortium name="EnsemblFungi"/>
        </authorList>
    </citation>
    <scope>IDENTIFICATION</scope>
    <source>
        <strain evidence="3">R3-111a-1</strain>
    </source>
</reference>
<dbReference type="EMBL" id="GL385397">
    <property type="protein sequence ID" value="EJT75866.1"/>
    <property type="molecule type" value="Genomic_DNA"/>
</dbReference>
<dbReference type="VEuPathDB" id="FungiDB:GGTG_05795"/>
<organism evidence="2">
    <name type="scientific">Gaeumannomyces tritici (strain R3-111a-1)</name>
    <name type="common">Wheat and barley take-all root rot fungus</name>
    <name type="synonym">Gaeumannomyces graminis var. tritici</name>
    <dbReference type="NCBI Taxonomy" id="644352"/>
    <lineage>
        <taxon>Eukaryota</taxon>
        <taxon>Fungi</taxon>
        <taxon>Dikarya</taxon>
        <taxon>Ascomycota</taxon>
        <taxon>Pezizomycotina</taxon>
        <taxon>Sordariomycetes</taxon>
        <taxon>Sordariomycetidae</taxon>
        <taxon>Magnaporthales</taxon>
        <taxon>Magnaporthaceae</taxon>
        <taxon>Gaeumannomyces</taxon>
    </lineage>
</organism>
<protein>
    <submittedName>
        <fullName evidence="2 3">Uncharacterized protein</fullName>
    </submittedName>
</protein>
<dbReference type="RefSeq" id="XP_009221866.1">
    <property type="nucleotide sequence ID" value="XM_009223602.1"/>
</dbReference>
<evidence type="ECO:0000256" key="1">
    <source>
        <dbReference type="SAM" id="MobiDB-lite"/>
    </source>
</evidence>
<reference evidence="4" key="1">
    <citation type="submission" date="2010-07" db="EMBL/GenBank/DDBJ databases">
        <title>The genome sequence of Gaeumannomyces graminis var. tritici strain R3-111a-1.</title>
        <authorList>
            <consortium name="The Broad Institute Genome Sequencing Platform"/>
            <person name="Ma L.-J."/>
            <person name="Dead R."/>
            <person name="Young S."/>
            <person name="Zeng Q."/>
            <person name="Koehrsen M."/>
            <person name="Alvarado L."/>
            <person name="Berlin A."/>
            <person name="Chapman S.B."/>
            <person name="Chen Z."/>
            <person name="Freedman E."/>
            <person name="Gellesch M."/>
            <person name="Goldberg J."/>
            <person name="Griggs A."/>
            <person name="Gujja S."/>
            <person name="Heilman E.R."/>
            <person name="Heiman D."/>
            <person name="Hepburn T."/>
            <person name="Howarth C."/>
            <person name="Jen D."/>
            <person name="Larson L."/>
            <person name="Mehta T."/>
            <person name="Neiman D."/>
            <person name="Pearson M."/>
            <person name="Roberts A."/>
            <person name="Saif S."/>
            <person name="Shea T."/>
            <person name="Shenoy N."/>
            <person name="Sisk P."/>
            <person name="Stolte C."/>
            <person name="Sykes S."/>
            <person name="Walk T."/>
            <person name="White J."/>
            <person name="Yandava C."/>
            <person name="Haas B."/>
            <person name="Nusbaum C."/>
            <person name="Birren B."/>
        </authorList>
    </citation>
    <scope>NUCLEOTIDE SEQUENCE [LARGE SCALE GENOMIC DNA]</scope>
    <source>
        <strain evidence="4">R3-111a-1</strain>
    </source>
</reference>
<dbReference type="HOGENOM" id="CLU_2197156_0_0_1"/>
<feature type="region of interest" description="Disordered" evidence="1">
    <location>
        <begin position="29"/>
        <end position="55"/>
    </location>
</feature>
<dbReference type="Proteomes" id="UP000006039">
    <property type="component" value="Unassembled WGS sequence"/>
</dbReference>
<keyword evidence="4" id="KW-1185">Reference proteome</keyword>
<accession>J3NWY4</accession>
<reference evidence="2" key="2">
    <citation type="submission" date="2010-07" db="EMBL/GenBank/DDBJ databases">
        <authorList>
            <consortium name="The Broad Institute Genome Sequencing Platform"/>
            <consortium name="Broad Institute Genome Sequencing Center for Infectious Disease"/>
            <person name="Ma L.-J."/>
            <person name="Dead R."/>
            <person name="Young S."/>
            <person name="Zeng Q."/>
            <person name="Koehrsen M."/>
            <person name="Alvarado L."/>
            <person name="Berlin A."/>
            <person name="Chapman S.B."/>
            <person name="Chen Z."/>
            <person name="Freedman E."/>
            <person name="Gellesch M."/>
            <person name="Goldberg J."/>
            <person name="Griggs A."/>
            <person name="Gujja S."/>
            <person name="Heilman E.R."/>
            <person name="Heiman D."/>
            <person name="Hepburn T."/>
            <person name="Howarth C."/>
            <person name="Jen D."/>
            <person name="Larson L."/>
            <person name="Mehta T."/>
            <person name="Neiman D."/>
            <person name="Pearson M."/>
            <person name="Roberts A."/>
            <person name="Saif S."/>
            <person name="Shea T."/>
            <person name="Shenoy N."/>
            <person name="Sisk P."/>
            <person name="Stolte C."/>
            <person name="Sykes S."/>
            <person name="Walk T."/>
            <person name="White J."/>
            <person name="Yandava C."/>
            <person name="Haas B."/>
            <person name="Nusbaum C."/>
            <person name="Birren B."/>
        </authorList>
    </citation>
    <scope>NUCLEOTIDE SEQUENCE</scope>
    <source>
        <strain evidence="2">R3-111a-1</strain>
    </source>
</reference>
<sequence length="108" mass="11717">MPIYSDNCTGSFKCIYCKDVVGNKVLKARAKPPGKKREALNARAKPPGKKGKKGRCLIKKIPHPARISPDNYRKGSNKFKKGICDLAPLIITPNATLSTSEKAVGPPE</sequence>
<evidence type="ECO:0000313" key="3">
    <source>
        <dbReference type="EnsemblFungi" id="EJT75866"/>
    </source>
</evidence>
<evidence type="ECO:0000313" key="4">
    <source>
        <dbReference type="Proteomes" id="UP000006039"/>
    </source>
</evidence>
<gene>
    <name evidence="3" type="primary">20346253</name>
    <name evidence="2" type="ORF">GGTG_05795</name>
</gene>
<dbReference type="EnsemblFungi" id="EJT75866">
    <property type="protein sequence ID" value="EJT75866"/>
    <property type="gene ID" value="GGTG_05795"/>
</dbReference>
<dbReference type="AlphaFoldDB" id="J3NWY4"/>